<dbReference type="Pfam" id="PF22604">
    <property type="entry name" value="TetR_HI_0893_C"/>
    <property type="match status" value="1"/>
</dbReference>
<dbReference type="InterPro" id="IPR036271">
    <property type="entry name" value="Tet_transcr_reg_TetR-rel_C_sf"/>
</dbReference>
<reference evidence="4 5" key="1">
    <citation type="submission" date="2017-01" db="EMBL/GenBank/DDBJ databases">
        <authorList>
            <person name="Varghese N."/>
            <person name="Submissions S."/>
        </authorList>
    </citation>
    <scope>NUCLEOTIDE SEQUENCE [LARGE SCALE GENOMIC DNA]</scope>
    <source>
        <strain evidence="4 5">DSM 2061</strain>
    </source>
</reference>
<comment type="caution">
    <text evidence="4">The sequence shown here is derived from an EMBL/GenBank/DDBJ whole genome shotgun (WGS) entry which is preliminary data.</text>
</comment>
<proteinExistence type="predicted"/>
<dbReference type="InterPro" id="IPR054422">
    <property type="entry name" value="TetR-like_HI_0893_C"/>
</dbReference>
<gene>
    <name evidence="4" type="ORF">SAMN05421766_104382</name>
</gene>
<dbReference type="PRINTS" id="PR00455">
    <property type="entry name" value="HTHTETR"/>
</dbReference>
<protein>
    <submittedName>
        <fullName evidence="4">Transcriptional regulator, TetR family</fullName>
    </submittedName>
</protein>
<sequence length="193" mass="22208">MFVPKLYICLVNKKDSILRSALALLVEKGVHNTPMSAIAKNAGTGMGTIYNYFPNKEVLINEIYAGIKEKENTIFPEFDTARPIKTQFERYYTAMVEFFIENAEFFKFMEQVQASPIITEETRKKGLETVAPVYDLLERGKEERIVKNLETEELIQFIGGSVFSYLRWYHGQVKVGASTVQNQVRMVWDGIKE</sequence>
<dbReference type="Pfam" id="PF00440">
    <property type="entry name" value="TetR_N"/>
    <property type="match status" value="1"/>
</dbReference>
<dbReference type="PROSITE" id="PS50977">
    <property type="entry name" value="HTH_TETR_2"/>
    <property type="match status" value="1"/>
</dbReference>
<evidence type="ECO:0000256" key="2">
    <source>
        <dbReference type="PROSITE-ProRule" id="PRU00335"/>
    </source>
</evidence>
<dbReference type="InterPro" id="IPR009057">
    <property type="entry name" value="Homeodomain-like_sf"/>
</dbReference>
<evidence type="ECO:0000313" key="5">
    <source>
        <dbReference type="Proteomes" id="UP000185728"/>
    </source>
</evidence>
<name>A0ABY1KW15_9FLAO</name>
<dbReference type="Proteomes" id="UP000185728">
    <property type="component" value="Unassembled WGS sequence"/>
</dbReference>
<keyword evidence="5" id="KW-1185">Reference proteome</keyword>
<organism evidence="4 5">
    <name type="scientific">Zobellia uliginosa</name>
    <dbReference type="NCBI Taxonomy" id="143224"/>
    <lineage>
        <taxon>Bacteria</taxon>
        <taxon>Pseudomonadati</taxon>
        <taxon>Bacteroidota</taxon>
        <taxon>Flavobacteriia</taxon>
        <taxon>Flavobacteriales</taxon>
        <taxon>Flavobacteriaceae</taxon>
        <taxon>Zobellia</taxon>
    </lineage>
</organism>
<evidence type="ECO:0000259" key="3">
    <source>
        <dbReference type="PROSITE" id="PS50977"/>
    </source>
</evidence>
<evidence type="ECO:0000256" key="1">
    <source>
        <dbReference type="ARBA" id="ARBA00023125"/>
    </source>
</evidence>
<feature type="domain" description="HTH tetR-type" evidence="3">
    <location>
        <begin position="11"/>
        <end position="71"/>
    </location>
</feature>
<dbReference type="SUPFAM" id="SSF46689">
    <property type="entry name" value="Homeodomain-like"/>
    <property type="match status" value="1"/>
</dbReference>
<dbReference type="SUPFAM" id="SSF48498">
    <property type="entry name" value="Tetracyclin repressor-like, C-terminal domain"/>
    <property type="match status" value="1"/>
</dbReference>
<dbReference type="Gene3D" id="1.10.357.10">
    <property type="entry name" value="Tetracycline Repressor, domain 2"/>
    <property type="match status" value="1"/>
</dbReference>
<accession>A0ABY1KW15</accession>
<dbReference type="InterPro" id="IPR001647">
    <property type="entry name" value="HTH_TetR"/>
</dbReference>
<dbReference type="InterPro" id="IPR050109">
    <property type="entry name" value="HTH-type_TetR-like_transc_reg"/>
</dbReference>
<keyword evidence="1 2" id="KW-0238">DNA-binding</keyword>
<evidence type="ECO:0000313" key="4">
    <source>
        <dbReference type="EMBL" id="SIS85242.1"/>
    </source>
</evidence>
<feature type="DNA-binding region" description="H-T-H motif" evidence="2">
    <location>
        <begin position="34"/>
        <end position="53"/>
    </location>
</feature>
<dbReference type="PANTHER" id="PTHR30055">
    <property type="entry name" value="HTH-TYPE TRANSCRIPTIONAL REGULATOR RUTR"/>
    <property type="match status" value="1"/>
</dbReference>
<dbReference type="PANTHER" id="PTHR30055:SF207">
    <property type="entry name" value="HTH-TYPE TRANSCRIPTIONAL REPRESSOR FATR"/>
    <property type="match status" value="1"/>
</dbReference>
<dbReference type="EMBL" id="FTOB01000004">
    <property type="protein sequence ID" value="SIS85242.1"/>
    <property type="molecule type" value="Genomic_DNA"/>
</dbReference>